<keyword evidence="3" id="KW-1185">Reference proteome</keyword>
<dbReference type="Pfam" id="PF10824">
    <property type="entry name" value="T7SS_ESX_EspC"/>
    <property type="match status" value="1"/>
</dbReference>
<proteinExistence type="predicted"/>
<evidence type="ECO:0000256" key="1">
    <source>
        <dbReference type="SAM" id="MobiDB-lite"/>
    </source>
</evidence>
<dbReference type="RefSeq" id="WP_168140463.1">
    <property type="nucleotide sequence ID" value="NZ_CP038797.1"/>
</dbReference>
<gene>
    <name evidence="2" type="ORF">EXE63_01180</name>
</gene>
<accession>A0A6H0RWN2</accession>
<geneLocation type="plasmid" evidence="2 3">
    <name>unnamed1</name>
</geneLocation>
<feature type="region of interest" description="Disordered" evidence="1">
    <location>
        <begin position="138"/>
        <end position="161"/>
    </location>
</feature>
<dbReference type="AlphaFoldDB" id="A0A6H0RWN2"/>
<evidence type="ECO:0000313" key="2">
    <source>
        <dbReference type="EMBL" id="QIV79682.1"/>
    </source>
</evidence>
<reference evidence="2 3" key="1">
    <citation type="submission" date="2019-04" db="EMBL/GenBank/DDBJ databases">
        <title>Draft, Whole-Genome Sequence of the Anthracene-degrading Mycobacterium frederiksbergense LB501T, Isolated from a Polycyclic Aromatic Hydrocarbon (PAH)-Contaminated Soil.</title>
        <authorList>
            <person name="Augelletti F."/>
        </authorList>
    </citation>
    <scope>NUCLEOTIDE SEQUENCE [LARGE SCALE GENOMIC DNA]</scope>
    <source>
        <strain evidence="2 3">LB 501T</strain>
        <plasmid evidence="2 3">unnamed1</plasmid>
    </source>
</reference>
<keyword evidence="2" id="KW-0614">Plasmid</keyword>
<name>A0A6H0RWN2_9MYCO</name>
<feature type="region of interest" description="Disordered" evidence="1">
    <location>
        <begin position="245"/>
        <end position="265"/>
    </location>
</feature>
<dbReference type="InterPro" id="IPR022536">
    <property type="entry name" value="EspC"/>
</dbReference>
<protein>
    <submittedName>
        <fullName evidence="2">Uncharacterized protein</fullName>
    </submittedName>
</protein>
<sequence length="265" mass="28563">MTTFDIADLVDIGPDQLGPSNYQELVPGVWIPDPGANELKPGIVNDDNVRMPLYASDIQVRPPGELGPQGMMELGRDTGVWIPHPRSNEMRPGAYAPPAGEKPVQIQDVRFPGDGRAVPPGYVPLGDSGVWIPGPETVAKSARPASDTTTDPEADQRGGTGNDVFHVNYRQLEGLANNHDQQAEQVAQWANAEQDFADRFLATHGKIAYATYLNVKKFNDSRQAEAGAYAQRNGDTAVGLRTSIESTQSTDESSAAAFRPPTTQV</sequence>
<organism evidence="2 3">
    <name type="scientific">Mycolicibacterium frederiksbergense</name>
    <dbReference type="NCBI Taxonomy" id="117567"/>
    <lineage>
        <taxon>Bacteria</taxon>
        <taxon>Bacillati</taxon>
        <taxon>Actinomycetota</taxon>
        <taxon>Actinomycetes</taxon>
        <taxon>Mycobacteriales</taxon>
        <taxon>Mycobacteriaceae</taxon>
        <taxon>Mycolicibacterium</taxon>
    </lineage>
</organism>
<dbReference type="GO" id="GO:0009306">
    <property type="term" value="P:protein secretion"/>
    <property type="evidence" value="ECO:0007669"/>
    <property type="project" value="InterPro"/>
</dbReference>
<dbReference type="Proteomes" id="UP000501849">
    <property type="component" value="Plasmid unnamed1"/>
</dbReference>
<dbReference type="KEGG" id="mfre:EXE63_01180"/>
<dbReference type="EMBL" id="CP038797">
    <property type="protein sequence ID" value="QIV79682.1"/>
    <property type="molecule type" value="Genomic_DNA"/>
</dbReference>
<evidence type="ECO:0000313" key="3">
    <source>
        <dbReference type="Proteomes" id="UP000501849"/>
    </source>
</evidence>